<dbReference type="InterPro" id="IPR018484">
    <property type="entry name" value="FGGY_N"/>
</dbReference>
<dbReference type="Gene3D" id="3.30.420.40">
    <property type="match status" value="2"/>
</dbReference>
<evidence type="ECO:0000259" key="5">
    <source>
        <dbReference type="Pfam" id="PF00370"/>
    </source>
</evidence>
<gene>
    <name evidence="7" type="ORF">FMM72_15745</name>
</gene>
<evidence type="ECO:0000256" key="2">
    <source>
        <dbReference type="ARBA" id="ARBA00022679"/>
    </source>
</evidence>
<proteinExistence type="inferred from homology"/>
<feature type="domain" description="Carbohydrate kinase FGGY N-terminal" evidence="5">
    <location>
        <begin position="3"/>
        <end position="248"/>
    </location>
</feature>
<dbReference type="PROSITE" id="PS00445">
    <property type="entry name" value="FGGY_KINASES_2"/>
    <property type="match status" value="1"/>
</dbReference>
<evidence type="ECO:0000256" key="3">
    <source>
        <dbReference type="ARBA" id="ARBA00022777"/>
    </source>
</evidence>
<name>A0A845T1J8_9FIRM</name>
<dbReference type="PANTHER" id="PTHR43095">
    <property type="entry name" value="SUGAR KINASE"/>
    <property type="match status" value="1"/>
</dbReference>
<dbReference type="EMBL" id="VIQT01000022">
    <property type="protein sequence ID" value="NDO40650.1"/>
    <property type="molecule type" value="Genomic_DNA"/>
</dbReference>
<comment type="similarity">
    <text evidence="1 4">Belongs to the FGGY kinase family.</text>
</comment>
<keyword evidence="2 4" id="KW-0808">Transferase</keyword>
<organism evidence="7 8">
    <name type="scientific">Anaerotruncus colihominis</name>
    <dbReference type="NCBI Taxonomy" id="169435"/>
    <lineage>
        <taxon>Bacteria</taxon>
        <taxon>Bacillati</taxon>
        <taxon>Bacillota</taxon>
        <taxon>Clostridia</taxon>
        <taxon>Eubacteriales</taxon>
        <taxon>Oscillospiraceae</taxon>
        <taxon>Anaerotruncus</taxon>
    </lineage>
</organism>
<dbReference type="Pfam" id="PF00370">
    <property type="entry name" value="FGGY_N"/>
    <property type="match status" value="1"/>
</dbReference>
<feature type="domain" description="Carbohydrate kinase FGGY C-terminal" evidence="6">
    <location>
        <begin position="260"/>
        <end position="451"/>
    </location>
</feature>
<evidence type="ECO:0000256" key="1">
    <source>
        <dbReference type="ARBA" id="ARBA00009156"/>
    </source>
</evidence>
<dbReference type="GO" id="GO:0016301">
    <property type="term" value="F:kinase activity"/>
    <property type="evidence" value="ECO:0007669"/>
    <property type="project" value="UniProtKB-KW"/>
</dbReference>
<dbReference type="InterPro" id="IPR043129">
    <property type="entry name" value="ATPase_NBD"/>
</dbReference>
<dbReference type="PIRSF" id="PIRSF000538">
    <property type="entry name" value="GlpK"/>
    <property type="match status" value="1"/>
</dbReference>
<evidence type="ECO:0000259" key="6">
    <source>
        <dbReference type="Pfam" id="PF02782"/>
    </source>
</evidence>
<dbReference type="InterPro" id="IPR018485">
    <property type="entry name" value="FGGY_C"/>
</dbReference>
<comment type="caution">
    <text evidence="7">The sequence shown here is derived from an EMBL/GenBank/DDBJ whole genome shotgun (WGS) entry which is preliminary data.</text>
</comment>
<dbReference type="InterPro" id="IPR018483">
    <property type="entry name" value="Carb_kinase_FGGY_CS"/>
</dbReference>
<dbReference type="InterPro" id="IPR000577">
    <property type="entry name" value="Carb_kinase_FGGY"/>
</dbReference>
<dbReference type="RefSeq" id="WP_162221956.1">
    <property type="nucleotide sequence ID" value="NZ_CASBEY010000022.1"/>
</dbReference>
<dbReference type="AlphaFoldDB" id="A0A845T1J8"/>
<accession>A0A845T1J8</accession>
<dbReference type="Proteomes" id="UP000462501">
    <property type="component" value="Unassembled WGS sequence"/>
</dbReference>
<dbReference type="GO" id="GO:0005975">
    <property type="term" value="P:carbohydrate metabolic process"/>
    <property type="evidence" value="ECO:0007669"/>
    <property type="project" value="InterPro"/>
</dbReference>
<evidence type="ECO:0000313" key="7">
    <source>
        <dbReference type="EMBL" id="NDO40650.1"/>
    </source>
</evidence>
<dbReference type="PANTHER" id="PTHR43095:SF3">
    <property type="entry name" value="L-XYLULOSE_3-KETO-L-GULONATE KINASE"/>
    <property type="match status" value="1"/>
</dbReference>
<dbReference type="CDD" id="cd07802">
    <property type="entry name" value="ASKHA_NBD_FGGY_EcLyxK-like"/>
    <property type="match status" value="1"/>
</dbReference>
<keyword evidence="3 4" id="KW-0418">Kinase</keyword>
<reference evidence="7 8" key="1">
    <citation type="submission" date="2019-06" db="EMBL/GenBank/DDBJ databases">
        <title>Draft genome sequences of 15 bacterial species constituting the stable defined intestinal microbiota of the GM15 gnotobiotic mouse model.</title>
        <authorList>
            <person name="Elie C."/>
            <person name="Mathieu A."/>
            <person name="Saliou A."/>
            <person name="Darnaud M."/>
            <person name="Leulier F."/>
            <person name="Tamellini A."/>
        </authorList>
    </citation>
    <scope>NUCLEOTIDE SEQUENCE [LARGE SCALE GENOMIC DNA]</scope>
    <source>
        <strain evidence="7 8">JM4-15</strain>
    </source>
</reference>
<sequence length="517" mass="56672">MRYYLGLDNGGTSTKAALFDAGGRQIGVEAAATAAITPAPGFVERDMNDMWQDNCRVIRALLEKTGIDSGEIAGIGLCGHGKGLYLWGKDGQPVRRGILSADNRAWKYQMDWRTDGTEKAAFALSCQHVMACQPVALLAWLRDHEPGVLENTKWVFACKDYVRFRLTGEARAEVTDYSGSGLMNLHTKSFDPALLKLFGIEAISPALPPLCNSLEIAGRITAEAAQATGLAEGTPVIGGMFDIDACALAVNVTDEEHICMIAGTWSINEYIRREPVTDGRVLMNSLFCLPEYYLIEESSPTSAGNNEWFIQQLLPELVQEAKAQSKSIYALMNQWAEEFSAADFMPIFLPFLTASNVDPRARAAFIGLNASHSRKHMLRAVYEGIAFSHRHHLEKLLATRDGRPCRIRLAGGAARSPVWTQIFADVMNCPVETVAADETGALGCSVAVATALGDYATPTEAAAAMCRLSAPVYPDPEAAKAYEKKYNLYQKAIRCLDGLWPDMQAYIEGRDRLCWKH</sequence>
<evidence type="ECO:0000313" key="8">
    <source>
        <dbReference type="Proteomes" id="UP000462501"/>
    </source>
</evidence>
<evidence type="ECO:0000256" key="4">
    <source>
        <dbReference type="RuleBase" id="RU003733"/>
    </source>
</evidence>
<dbReference type="InterPro" id="IPR050406">
    <property type="entry name" value="FGGY_Carb_Kinase"/>
</dbReference>
<dbReference type="GO" id="GO:0016773">
    <property type="term" value="F:phosphotransferase activity, alcohol group as acceptor"/>
    <property type="evidence" value="ECO:0007669"/>
    <property type="project" value="InterPro"/>
</dbReference>
<dbReference type="Pfam" id="PF02782">
    <property type="entry name" value="FGGY_C"/>
    <property type="match status" value="1"/>
</dbReference>
<protein>
    <submittedName>
        <fullName evidence="7">Carbohydrate kinase</fullName>
    </submittedName>
</protein>
<dbReference type="SUPFAM" id="SSF53067">
    <property type="entry name" value="Actin-like ATPase domain"/>
    <property type="match status" value="2"/>
</dbReference>